<protein>
    <recommendedName>
        <fullName evidence="4">Death domain-containing protein</fullName>
    </recommendedName>
</protein>
<evidence type="ECO:0008006" key="4">
    <source>
        <dbReference type="Google" id="ProtNLM"/>
    </source>
</evidence>
<dbReference type="InterPro" id="IPR011029">
    <property type="entry name" value="DEATH-like_dom_sf"/>
</dbReference>
<dbReference type="EnsemblMetazoa" id="XM_020008157.1">
    <property type="protein sequence ID" value="XP_019863716.1"/>
    <property type="gene ID" value="LOC109592796"/>
</dbReference>
<feature type="transmembrane region" description="Helical" evidence="1">
    <location>
        <begin position="124"/>
        <end position="148"/>
    </location>
</feature>
<evidence type="ECO:0000256" key="1">
    <source>
        <dbReference type="SAM" id="Phobius"/>
    </source>
</evidence>
<reference evidence="2" key="2">
    <citation type="submission" date="2024-06" db="UniProtKB">
        <authorList>
            <consortium name="EnsemblMetazoa"/>
        </authorList>
    </citation>
    <scope>IDENTIFICATION</scope>
</reference>
<name>A0AAN0K2E4_AMPQE</name>
<sequence length="223" mass="25152">MASNTATSDLDIAHLRLVLSKLQCFSKARWKDFGLKCGLYYNTVTAIAANNAGKPEFVDECFRECIARWLKREDDVDEVGEPTLETLAAIVEETGDKATAKKIRNQFKENNCKDPATKPAHCSLLWIVMLVIIVLVIIVLAILVLTIIMHMPSMFDIHDEYASKLRDKYNEALTRYKDPAVNKFPAAGPSVQGYVPFIPLIQIIVKEYRKEDADFLHTSSTNE</sequence>
<accession>A0AAN0K2E4</accession>
<proteinExistence type="predicted"/>
<evidence type="ECO:0000313" key="2">
    <source>
        <dbReference type="EnsemblMetazoa" id="XP_019863716.1"/>
    </source>
</evidence>
<dbReference type="Gene3D" id="1.10.533.10">
    <property type="entry name" value="Death Domain, Fas"/>
    <property type="match status" value="1"/>
</dbReference>
<keyword evidence="3" id="KW-1185">Reference proteome</keyword>
<reference evidence="3" key="1">
    <citation type="journal article" date="2010" name="Nature">
        <title>The Amphimedon queenslandica genome and the evolution of animal complexity.</title>
        <authorList>
            <person name="Srivastava M."/>
            <person name="Simakov O."/>
            <person name="Chapman J."/>
            <person name="Fahey B."/>
            <person name="Gauthier M.E."/>
            <person name="Mitros T."/>
            <person name="Richards G.S."/>
            <person name="Conaco C."/>
            <person name="Dacre M."/>
            <person name="Hellsten U."/>
            <person name="Larroux C."/>
            <person name="Putnam N.H."/>
            <person name="Stanke M."/>
            <person name="Adamska M."/>
            <person name="Darling A."/>
            <person name="Degnan S.M."/>
            <person name="Oakley T.H."/>
            <person name="Plachetzki D.C."/>
            <person name="Zhai Y."/>
            <person name="Adamski M."/>
            <person name="Calcino A."/>
            <person name="Cummins S.F."/>
            <person name="Goodstein D.M."/>
            <person name="Harris C."/>
            <person name="Jackson D.J."/>
            <person name="Leys S.P."/>
            <person name="Shu S."/>
            <person name="Woodcroft B.J."/>
            <person name="Vervoort M."/>
            <person name="Kosik K.S."/>
            <person name="Manning G."/>
            <person name="Degnan B.M."/>
            <person name="Rokhsar D.S."/>
        </authorList>
    </citation>
    <scope>NUCLEOTIDE SEQUENCE [LARGE SCALE GENOMIC DNA]</scope>
</reference>
<organism evidence="2 3">
    <name type="scientific">Amphimedon queenslandica</name>
    <name type="common">Sponge</name>
    <dbReference type="NCBI Taxonomy" id="400682"/>
    <lineage>
        <taxon>Eukaryota</taxon>
        <taxon>Metazoa</taxon>
        <taxon>Porifera</taxon>
        <taxon>Demospongiae</taxon>
        <taxon>Heteroscleromorpha</taxon>
        <taxon>Haplosclerida</taxon>
        <taxon>Niphatidae</taxon>
        <taxon>Amphimedon</taxon>
    </lineage>
</organism>
<dbReference type="AlphaFoldDB" id="A0AAN0K2E4"/>
<dbReference type="RefSeq" id="XP_019863716.1">
    <property type="nucleotide sequence ID" value="XM_020008157.1"/>
</dbReference>
<evidence type="ECO:0000313" key="3">
    <source>
        <dbReference type="Proteomes" id="UP000007879"/>
    </source>
</evidence>
<keyword evidence="1" id="KW-1133">Transmembrane helix</keyword>
<dbReference type="Proteomes" id="UP000007879">
    <property type="component" value="Unassembled WGS sequence"/>
</dbReference>
<keyword evidence="1" id="KW-0472">Membrane</keyword>
<dbReference type="GeneID" id="109592796"/>
<dbReference type="KEGG" id="aqu:109592796"/>
<keyword evidence="1" id="KW-0812">Transmembrane</keyword>